<evidence type="ECO:0000259" key="2">
    <source>
        <dbReference type="Pfam" id="PF11924"/>
    </source>
</evidence>
<dbReference type="SMART" id="SM00710">
    <property type="entry name" value="PbH1"/>
    <property type="match status" value="12"/>
</dbReference>
<dbReference type="InterPro" id="IPR006626">
    <property type="entry name" value="PbH1"/>
</dbReference>
<feature type="domain" description="Right handed beta helix" evidence="3">
    <location>
        <begin position="543"/>
        <end position="695"/>
    </location>
</feature>
<name>A0A380WJW1_AMIAI</name>
<dbReference type="InterPro" id="IPR012334">
    <property type="entry name" value="Pectin_lyas_fold"/>
</dbReference>
<feature type="chain" id="PRO_5016988231" evidence="1">
    <location>
        <begin position="23"/>
        <end position="766"/>
    </location>
</feature>
<evidence type="ECO:0000256" key="1">
    <source>
        <dbReference type="SAM" id="SignalP"/>
    </source>
</evidence>
<dbReference type="Pfam" id="PF11924">
    <property type="entry name" value="IAT_beta"/>
    <property type="match status" value="1"/>
</dbReference>
<organism evidence="4 5">
    <name type="scientific">Aminobacter aminovorans</name>
    <name type="common">Chelatobacter heintzii</name>
    <dbReference type="NCBI Taxonomy" id="83263"/>
    <lineage>
        <taxon>Bacteria</taxon>
        <taxon>Pseudomonadati</taxon>
        <taxon>Pseudomonadota</taxon>
        <taxon>Alphaproteobacteria</taxon>
        <taxon>Hyphomicrobiales</taxon>
        <taxon>Phyllobacteriaceae</taxon>
        <taxon>Aminobacter</taxon>
    </lineage>
</organism>
<feature type="domain" description="Inverse autotransporter beta-domain" evidence="2">
    <location>
        <begin position="44"/>
        <end position="209"/>
    </location>
</feature>
<dbReference type="RefSeq" id="WP_115731352.1">
    <property type="nucleotide sequence ID" value="NZ_UFSM01000001.1"/>
</dbReference>
<dbReference type="Gene3D" id="2.40.160.160">
    <property type="entry name" value="Inverse autotransporter, beta-domain"/>
    <property type="match status" value="1"/>
</dbReference>
<proteinExistence type="predicted"/>
<gene>
    <name evidence="4" type="ORF">NCTC10684_02363</name>
</gene>
<dbReference type="Pfam" id="PF13229">
    <property type="entry name" value="Beta_helix"/>
    <property type="match status" value="1"/>
</dbReference>
<dbReference type="InterPro" id="IPR011050">
    <property type="entry name" value="Pectin_lyase_fold/virulence"/>
</dbReference>
<accession>A0A380WJW1</accession>
<dbReference type="InterPro" id="IPR038177">
    <property type="entry name" value="IAT_beta_sf"/>
</dbReference>
<dbReference type="InterPro" id="IPR039448">
    <property type="entry name" value="Beta_helix"/>
</dbReference>
<evidence type="ECO:0000313" key="5">
    <source>
        <dbReference type="Proteomes" id="UP000254701"/>
    </source>
</evidence>
<evidence type="ECO:0000259" key="3">
    <source>
        <dbReference type="Pfam" id="PF13229"/>
    </source>
</evidence>
<dbReference type="AlphaFoldDB" id="A0A380WJW1"/>
<dbReference type="Proteomes" id="UP000254701">
    <property type="component" value="Unassembled WGS sequence"/>
</dbReference>
<dbReference type="Gene3D" id="2.160.20.10">
    <property type="entry name" value="Single-stranded right-handed beta-helix, Pectin lyase-like"/>
    <property type="match status" value="2"/>
</dbReference>
<sequence length="766" mass="78672">MHSRWALSASLLAICSASSAHAEDILAKRWGPWVETGGQFSKGRSLGEMNLFVPVLQNSDTLVFTDLRGKFDNNDSVEGNFGLGIRHMLPSGWNLGAYGYYDVRRSAYGNIFHQVTLGAEALSEVFDLRANAYLPVGETERRMDLGATATVGPWSSQAVLTGTSLAIQHQAVQTTTTSYRVEKALAGADAEIGIRLPVFEPDSGFDMRAFVGGYYFGGSDVEAIAGPRARLEFTAADFVDLPGVKLTAGLTFQYDDVRGDQWITQARLRIPLQAASSAGREPLSYMERRMTDTVVRDVDIVSTTRNGTRSRNDTLTSSEDAVNAWNGKTITSVVRIDGTTQDQTALQAALDSVGADGIVLLNGNLAATGGVSLNDKQLLVGGGTVLKLKGATSGVAVDYAAAGSAGRISGAATDTLVRMATDSAMRGISVENTSSNANSWAISGASGASLRDVAVVSAANGVRVDGTANFTLQGGSITAATGSAIAITHSTGVSIGGATIVQNGASGIGIVADNVAGRIEGNTITTNGNGSGYNDAHSLARPAHGLSVSNSGGLTIANNVITINGELANGINVTGSAGIAISGNRVTTNNYMSRGIRLVDSGGATIAGNTVATNTTNDTYLSLYTAAFGIMTEGSDNLTVSGNSVTTRARGATGILLRYGANSTISGNTVTTNGENATAVAVVGSASNTVSGNTLTTTNPNNSHGVSIGFNSHNGLVENNTVTSAGPHGVYVWSSGVAVRDNRLVGRGNSGVLTTAGDTIVTGNTP</sequence>
<dbReference type="InterPro" id="IPR024519">
    <property type="entry name" value="IAT_beta"/>
</dbReference>
<reference evidence="4 5" key="1">
    <citation type="submission" date="2018-06" db="EMBL/GenBank/DDBJ databases">
        <authorList>
            <consortium name="Pathogen Informatics"/>
            <person name="Doyle S."/>
        </authorList>
    </citation>
    <scope>NUCLEOTIDE SEQUENCE [LARGE SCALE GENOMIC DNA]</scope>
    <source>
        <strain evidence="4 5">NCTC10684</strain>
    </source>
</reference>
<dbReference type="SUPFAM" id="SSF51126">
    <property type="entry name" value="Pectin lyase-like"/>
    <property type="match status" value="2"/>
</dbReference>
<keyword evidence="1" id="KW-0732">Signal</keyword>
<evidence type="ECO:0000313" key="4">
    <source>
        <dbReference type="EMBL" id="SUU89130.1"/>
    </source>
</evidence>
<protein>
    <submittedName>
        <fullName evidence="4">Intimin-like protein SinH</fullName>
    </submittedName>
</protein>
<dbReference type="EMBL" id="UFSM01000001">
    <property type="protein sequence ID" value="SUU89130.1"/>
    <property type="molecule type" value="Genomic_DNA"/>
</dbReference>
<feature type="signal peptide" evidence="1">
    <location>
        <begin position="1"/>
        <end position="22"/>
    </location>
</feature>